<organism evidence="1 2">
    <name type="scientific">Amblyomma americanum</name>
    <name type="common">Lone star tick</name>
    <dbReference type="NCBI Taxonomy" id="6943"/>
    <lineage>
        <taxon>Eukaryota</taxon>
        <taxon>Metazoa</taxon>
        <taxon>Ecdysozoa</taxon>
        <taxon>Arthropoda</taxon>
        <taxon>Chelicerata</taxon>
        <taxon>Arachnida</taxon>
        <taxon>Acari</taxon>
        <taxon>Parasitiformes</taxon>
        <taxon>Ixodida</taxon>
        <taxon>Ixodoidea</taxon>
        <taxon>Ixodidae</taxon>
        <taxon>Amblyomminae</taxon>
        <taxon>Amblyomma</taxon>
    </lineage>
</organism>
<dbReference type="PANTHER" id="PTHR21261:SF15">
    <property type="entry name" value="BEATEN PATH IIIA, ISOFORM D-RELATED"/>
    <property type="match status" value="1"/>
</dbReference>
<comment type="caution">
    <text evidence="1">The sequence shown here is derived from an EMBL/GenBank/DDBJ whole genome shotgun (WGS) entry which is preliminary data.</text>
</comment>
<name>A0AAQ4EZP1_AMBAM</name>
<evidence type="ECO:0000313" key="2">
    <source>
        <dbReference type="Proteomes" id="UP001321473"/>
    </source>
</evidence>
<dbReference type="EMBL" id="JARKHS020009198">
    <property type="protein sequence ID" value="KAK8780085.1"/>
    <property type="molecule type" value="Genomic_DNA"/>
</dbReference>
<protein>
    <submittedName>
        <fullName evidence="1">Uncharacterized protein</fullName>
    </submittedName>
</protein>
<accession>A0AAQ4EZP1</accession>
<dbReference type="PANTHER" id="PTHR21261">
    <property type="entry name" value="BEAT PROTEIN"/>
    <property type="match status" value="1"/>
</dbReference>
<sequence>MTTVSAVKLVNAEIPSPTTLGETVGLSSIYELNGDRLYSVKWYKNDVEFYRFVPNDWPPVMRGPSVGSTSTAMSFWPPTVSKEGALADTSQRYEPALCRFTLRRYTDVRRERATLNVTRMNDSECITFGARFELNNDVCLIEIAGRYSGTALDISQ</sequence>
<evidence type="ECO:0000313" key="1">
    <source>
        <dbReference type="EMBL" id="KAK8780085.1"/>
    </source>
</evidence>
<reference evidence="1 2" key="1">
    <citation type="journal article" date="2023" name="Arcadia Sci">
        <title>De novo assembly of a long-read Amblyomma americanum tick genome.</title>
        <authorList>
            <person name="Chou S."/>
            <person name="Poskanzer K.E."/>
            <person name="Rollins M."/>
            <person name="Thuy-Boun P.S."/>
        </authorList>
    </citation>
    <scope>NUCLEOTIDE SEQUENCE [LARGE SCALE GENOMIC DNA]</scope>
    <source>
        <strain evidence="1">F_SG_1</strain>
        <tissue evidence="1">Salivary glands</tissue>
    </source>
</reference>
<dbReference type="AlphaFoldDB" id="A0AAQ4EZP1"/>
<keyword evidence="2" id="KW-1185">Reference proteome</keyword>
<gene>
    <name evidence="1" type="ORF">V5799_018574</name>
</gene>
<dbReference type="Proteomes" id="UP001321473">
    <property type="component" value="Unassembled WGS sequence"/>
</dbReference>
<proteinExistence type="predicted"/>